<dbReference type="OrthoDB" id="10265837at2759"/>
<sequence>MAKKEEQKKDDGNLLAMMLEQADGLDFSDPFSEDSGENNNPRRLLVEGFEISKLFTIIEFAFLHAKDEDGILAGLDMMSRQEAIKKLNGVFLFIVTNPEGKKQEFLVDMRKTGSFYLGKSVPGQKLKPDVTVSVNDKDMVALSTGKLNPQMAFMKGKLKVKGNLMLGLRCQSTLQSEIQKMSRL</sequence>
<proteinExistence type="predicted"/>
<feature type="domain" description="SCP2" evidence="1">
    <location>
        <begin position="79"/>
        <end position="174"/>
    </location>
</feature>
<dbReference type="GO" id="GO:0005829">
    <property type="term" value="C:cytosol"/>
    <property type="evidence" value="ECO:0007669"/>
    <property type="project" value="TreeGrafter"/>
</dbReference>
<evidence type="ECO:0000313" key="3">
    <source>
        <dbReference type="Proteomes" id="UP000245771"/>
    </source>
</evidence>
<dbReference type="InParanoid" id="A0A316V7Q0"/>
<gene>
    <name evidence="2" type="ORF">FA14DRAFT_161399</name>
</gene>
<reference evidence="2 3" key="1">
    <citation type="journal article" date="2018" name="Mol. Biol. Evol.">
        <title>Broad Genomic Sampling Reveals a Smut Pathogenic Ancestry of the Fungal Clade Ustilaginomycotina.</title>
        <authorList>
            <person name="Kijpornyongpan T."/>
            <person name="Mondo S.J."/>
            <person name="Barry K."/>
            <person name="Sandor L."/>
            <person name="Lee J."/>
            <person name="Lipzen A."/>
            <person name="Pangilinan J."/>
            <person name="LaButti K."/>
            <person name="Hainaut M."/>
            <person name="Henrissat B."/>
            <person name="Grigoriev I.V."/>
            <person name="Spatafora J.W."/>
            <person name="Aime M.C."/>
        </authorList>
    </citation>
    <scope>NUCLEOTIDE SEQUENCE [LARGE SCALE GENOMIC DNA]</scope>
    <source>
        <strain evidence="2 3">MCA 3882</strain>
    </source>
</reference>
<dbReference type="InterPro" id="IPR036527">
    <property type="entry name" value="SCP2_sterol-bd_dom_sf"/>
</dbReference>
<dbReference type="AlphaFoldDB" id="A0A316V7Q0"/>
<dbReference type="Proteomes" id="UP000245771">
    <property type="component" value="Unassembled WGS sequence"/>
</dbReference>
<dbReference type="GeneID" id="37020884"/>
<accession>A0A316V7Q0</accession>
<dbReference type="SUPFAM" id="SSF55718">
    <property type="entry name" value="SCP-like"/>
    <property type="match status" value="1"/>
</dbReference>
<keyword evidence="3" id="KW-1185">Reference proteome</keyword>
<evidence type="ECO:0000259" key="1">
    <source>
        <dbReference type="Pfam" id="PF02036"/>
    </source>
</evidence>
<name>A0A316V7Q0_9BASI</name>
<dbReference type="PANTHER" id="PTHR10094:SF28">
    <property type="entry name" value="SCP2 DOMAIN-CONTAINING PROTEIN"/>
    <property type="match status" value="1"/>
</dbReference>
<dbReference type="InterPro" id="IPR003033">
    <property type="entry name" value="SCP2_sterol-bd_dom"/>
</dbReference>
<dbReference type="EMBL" id="KZ819604">
    <property type="protein sequence ID" value="PWN33649.1"/>
    <property type="molecule type" value="Genomic_DNA"/>
</dbReference>
<dbReference type="RefSeq" id="XP_025353951.1">
    <property type="nucleotide sequence ID" value="XM_025499103.1"/>
</dbReference>
<dbReference type="Pfam" id="PF02036">
    <property type="entry name" value="SCP2"/>
    <property type="match status" value="1"/>
</dbReference>
<dbReference type="Gene3D" id="3.30.1050.10">
    <property type="entry name" value="SCP2 sterol-binding domain"/>
    <property type="match status" value="1"/>
</dbReference>
<protein>
    <submittedName>
        <fullName evidence="2">Sterol-binding-like protein</fullName>
    </submittedName>
</protein>
<dbReference type="STRING" id="1280837.A0A316V7Q0"/>
<organism evidence="2 3">
    <name type="scientific">Meira miltonrushii</name>
    <dbReference type="NCBI Taxonomy" id="1280837"/>
    <lineage>
        <taxon>Eukaryota</taxon>
        <taxon>Fungi</taxon>
        <taxon>Dikarya</taxon>
        <taxon>Basidiomycota</taxon>
        <taxon>Ustilaginomycotina</taxon>
        <taxon>Exobasidiomycetes</taxon>
        <taxon>Exobasidiales</taxon>
        <taxon>Brachybasidiaceae</taxon>
        <taxon>Meira</taxon>
    </lineage>
</organism>
<dbReference type="PANTHER" id="PTHR10094">
    <property type="entry name" value="STEROL CARRIER PROTEIN 2 SCP-2 FAMILY PROTEIN"/>
    <property type="match status" value="1"/>
</dbReference>
<evidence type="ECO:0000313" key="2">
    <source>
        <dbReference type="EMBL" id="PWN33649.1"/>
    </source>
</evidence>